<keyword evidence="5 8" id="KW-0067">ATP-binding</keyword>
<dbReference type="EMBL" id="JALLPB020000041">
    <property type="protein sequence ID" value="KAL3823277.1"/>
    <property type="molecule type" value="Genomic_DNA"/>
</dbReference>
<feature type="domain" description="AAA+ ATPase" evidence="10">
    <location>
        <begin position="264"/>
        <end position="408"/>
    </location>
</feature>
<dbReference type="SMART" id="SM00382">
    <property type="entry name" value="AAA"/>
    <property type="match status" value="1"/>
</dbReference>
<evidence type="ECO:0000256" key="7">
    <source>
        <dbReference type="ARBA" id="ARBA00023235"/>
    </source>
</evidence>
<dbReference type="FunFam" id="3.40.50.300:FF:000159">
    <property type="entry name" value="Katanin p60 ATPase-containing subunit A1"/>
    <property type="match status" value="1"/>
</dbReference>
<dbReference type="PANTHER" id="PTHR23074">
    <property type="entry name" value="AAA DOMAIN-CONTAINING"/>
    <property type="match status" value="1"/>
</dbReference>
<evidence type="ECO:0000256" key="2">
    <source>
        <dbReference type="ARBA" id="ARBA00022490"/>
    </source>
</evidence>
<dbReference type="GO" id="GO:0000922">
    <property type="term" value="C:spindle pole"/>
    <property type="evidence" value="ECO:0007669"/>
    <property type="project" value="UniProtKB-SubCell"/>
</dbReference>
<dbReference type="GO" id="GO:0005874">
    <property type="term" value="C:microtubule"/>
    <property type="evidence" value="ECO:0007669"/>
    <property type="project" value="UniProtKB-KW"/>
</dbReference>
<dbReference type="Pfam" id="PF17862">
    <property type="entry name" value="AAA_lid_3"/>
    <property type="match status" value="1"/>
</dbReference>
<dbReference type="InterPro" id="IPR041569">
    <property type="entry name" value="AAA_lid_3"/>
</dbReference>
<dbReference type="InterPro" id="IPR003593">
    <property type="entry name" value="AAA+_ATPase"/>
</dbReference>
<evidence type="ECO:0000313" key="12">
    <source>
        <dbReference type="Proteomes" id="UP001530377"/>
    </source>
</evidence>
<dbReference type="GO" id="GO:0016853">
    <property type="term" value="F:isomerase activity"/>
    <property type="evidence" value="ECO:0007669"/>
    <property type="project" value="UniProtKB-KW"/>
</dbReference>
<feature type="region of interest" description="Disordered" evidence="9">
    <location>
        <begin position="1"/>
        <end position="22"/>
    </location>
</feature>
<evidence type="ECO:0000256" key="8">
    <source>
        <dbReference type="RuleBase" id="RU003651"/>
    </source>
</evidence>
<keyword evidence="7" id="KW-0413">Isomerase</keyword>
<name>A0ABD3SFG0_9STRA</name>
<dbReference type="Pfam" id="PF00004">
    <property type="entry name" value="AAA"/>
    <property type="match status" value="1"/>
</dbReference>
<evidence type="ECO:0000256" key="5">
    <source>
        <dbReference type="ARBA" id="ARBA00022840"/>
    </source>
</evidence>
<dbReference type="InterPro" id="IPR050304">
    <property type="entry name" value="MT-severing_AAA_ATPase"/>
</dbReference>
<sequence>MHMTNITLKPASHSRNIEDQSNSERQRDVLVLILFHLRSQGYIETATALVNESRSVDTLARYDVADNVDLMQILKEYDEYYKMRFGRRPVFCSSRNNSNGHEGDEAATSSKRQVMSKGRPPKADRGRRHSKDNAAPLQLSSDQGPPSNARPPRSCKRTPQVEGCSEDDQGVIGFSVNSSAQRNMSHGSTHEVELSRPALRPFPNFDGDPELQALAMSLRRDIVQECPGVKWSDIVGLNEAKKLLKEAIILPQRYPQLFTGLRSPWKSVLLYGMPGTGKTLLAKAVATECNATFFNISASSVVSKFRGDSEKLIRMLFDLARYYTPSIIFIDEVDSIMSQRASGLSASEGSEHEGSRRMKTELLVQMDGLLSTKEIGGVFVLAATNLPWDLDSAFLRRMEKRIMIPLPTTECRAEMIRSHLSEFSPIFCKGAFIEEAATLVDGYSGSDIRILCKEVALRPVRRILDEDNLDRLPDHQNLSLLLNRNPVTAQDFREAIGTMNHSKCAELYNRHQKWSESHGLSH</sequence>
<evidence type="ECO:0000256" key="4">
    <source>
        <dbReference type="ARBA" id="ARBA00022741"/>
    </source>
</evidence>
<keyword evidence="12" id="KW-1185">Reference proteome</keyword>
<dbReference type="InterPro" id="IPR003960">
    <property type="entry name" value="ATPase_AAA_CS"/>
</dbReference>
<evidence type="ECO:0000256" key="1">
    <source>
        <dbReference type="ARBA" id="ARBA00004647"/>
    </source>
</evidence>
<dbReference type="GO" id="GO:0005524">
    <property type="term" value="F:ATP binding"/>
    <property type="evidence" value="ECO:0007669"/>
    <property type="project" value="UniProtKB-KW"/>
</dbReference>
<keyword evidence="6" id="KW-0206">Cytoskeleton</keyword>
<dbReference type="SMART" id="SM00667">
    <property type="entry name" value="LisH"/>
    <property type="match status" value="1"/>
</dbReference>
<dbReference type="CDD" id="cd19509">
    <property type="entry name" value="RecA-like_VPS4-like"/>
    <property type="match status" value="1"/>
</dbReference>
<dbReference type="PROSITE" id="PS00674">
    <property type="entry name" value="AAA"/>
    <property type="match status" value="1"/>
</dbReference>
<dbReference type="Gene3D" id="1.10.8.60">
    <property type="match status" value="1"/>
</dbReference>
<evidence type="ECO:0000313" key="11">
    <source>
        <dbReference type="EMBL" id="KAL3823277.1"/>
    </source>
</evidence>
<organism evidence="11 12">
    <name type="scientific">Cyclostephanos tholiformis</name>
    <dbReference type="NCBI Taxonomy" id="382380"/>
    <lineage>
        <taxon>Eukaryota</taxon>
        <taxon>Sar</taxon>
        <taxon>Stramenopiles</taxon>
        <taxon>Ochrophyta</taxon>
        <taxon>Bacillariophyta</taxon>
        <taxon>Coscinodiscophyceae</taxon>
        <taxon>Thalassiosirophycidae</taxon>
        <taxon>Stephanodiscales</taxon>
        <taxon>Stephanodiscaceae</taxon>
        <taxon>Cyclostephanos</taxon>
    </lineage>
</organism>
<evidence type="ECO:0000256" key="6">
    <source>
        <dbReference type="ARBA" id="ARBA00023212"/>
    </source>
</evidence>
<evidence type="ECO:0000256" key="9">
    <source>
        <dbReference type="SAM" id="MobiDB-lite"/>
    </source>
</evidence>
<comment type="caution">
    <text evidence="11">The sequence shown here is derived from an EMBL/GenBank/DDBJ whole genome shotgun (WGS) entry which is preliminary data.</text>
</comment>
<dbReference type="Gene3D" id="3.40.50.300">
    <property type="entry name" value="P-loop containing nucleotide triphosphate hydrolases"/>
    <property type="match status" value="1"/>
</dbReference>
<dbReference type="PROSITE" id="PS50896">
    <property type="entry name" value="LISH"/>
    <property type="match status" value="1"/>
</dbReference>
<keyword evidence="3" id="KW-0493">Microtubule</keyword>
<comment type="subcellular location">
    <subcellularLocation>
        <location evidence="1">Cytoplasm</location>
        <location evidence="1">Cytoskeleton</location>
        <location evidence="1">Spindle pole</location>
    </subcellularLocation>
</comment>
<protein>
    <recommendedName>
        <fullName evidence="10">AAA+ ATPase domain-containing protein</fullName>
    </recommendedName>
</protein>
<gene>
    <name evidence="11" type="ORF">ACHAXA_003425</name>
</gene>
<dbReference type="SUPFAM" id="SSF52540">
    <property type="entry name" value="P-loop containing nucleoside triphosphate hydrolases"/>
    <property type="match status" value="1"/>
</dbReference>
<feature type="region of interest" description="Disordered" evidence="9">
    <location>
        <begin position="93"/>
        <end position="170"/>
    </location>
</feature>
<dbReference type="Proteomes" id="UP001530377">
    <property type="component" value="Unassembled WGS sequence"/>
</dbReference>
<dbReference type="InterPro" id="IPR003959">
    <property type="entry name" value="ATPase_AAA_core"/>
</dbReference>
<keyword evidence="4 8" id="KW-0547">Nucleotide-binding</keyword>
<dbReference type="AlphaFoldDB" id="A0ABD3SFG0"/>
<dbReference type="InterPro" id="IPR027417">
    <property type="entry name" value="P-loop_NTPase"/>
</dbReference>
<evidence type="ECO:0000259" key="10">
    <source>
        <dbReference type="SMART" id="SM00382"/>
    </source>
</evidence>
<dbReference type="PANTHER" id="PTHR23074:SF78">
    <property type="entry name" value="KATANIN P60 ATPASE-CONTAINING SUBUNIT A-LIKE 2"/>
    <property type="match status" value="1"/>
</dbReference>
<accession>A0ABD3SFG0</accession>
<proteinExistence type="inferred from homology"/>
<dbReference type="InterPro" id="IPR006594">
    <property type="entry name" value="LisH"/>
</dbReference>
<evidence type="ECO:0000256" key="3">
    <source>
        <dbReference type="ARBA" id="ARBA00022701"/>
    </source>
</evidence>
<reference evidence="11 12" key="1">
    <citation type="submission" date="2024-10" db="EMBL/GenBank/DDBJ databases">
        <title>Updated reference genomes for cyclostephanoid diatoms.</title>
        <authorList>
            <person name="Roberts W.R."/>
            <person name="Alverson A.J."/>
        </authorList>
    </citation>
    <scope>NUCLEOTIDE SEQUENCE [LARGE SCALE GENOMIC DNA]</scope>
    <source>
        <strain evidence="11 12">AJA228-03</strain>
    </source>
</reference>
<comment type="similarity">
    <text evidence="8">Belongs to the AAA ATPase family.</text>
</comment>
<keyword evidence="2" id="KW-0963">Cytoplasm</keyword>